<dbReference type="CDD" id="cd09220">
    <property type="entry name" value="GH64-GluB-like"/>
    <property type="match status" value="1"/>
</dbReference>
<evidence type="ECO:0000313" key="3">
    <source>
        <dbReference type="EMBL" id="KAF2434816.1"/>
    </source>
</evidence>
<dbReference type="Pfam" id="PF16483">
    <property type="entry name" value="Glyco_hydro_64"/>
    <property type="match status" value="1"/>
</dbReference>
<feature type="region of interest" description="Disordered" evidence="1">
    <location>
        <begin position="1"/>
        <end position="48"/>
    </location>
</feature>
<reference evidence="3" key="1">
    <citation type="journal article" date="2020" name="Stud. Mycol.">
        <title>101 Dothideomycetes genomes: a test case for predicting lifestyles and emergence of pathogens.</title>
        <authorList>
            <person name="Haridas S."/>
            <person name="Albert R."/>
            <person name="Binder M."/>
            <person name="Bloem J."/>
            <person name="Labutti K."/>
            <person name="Salamov A."/>
            <person name="Andreopoulos B."/>
            <person name="Baker S."/>
            <person name="Barry K."/>
            <person name="Bills G."/>
            <person name="Bluhm B."/>
            <person name="Cannon C."/>
            <person name="Castanera R."/>
            <person name="Culley D."/>
            <person name="Daum C."/>
            <person name="Ezra D."/>
            <person name="Gonzalez J."/>
            <person name="Henrissat B."/>
            <person name="Kuo A."/>
            <person name="Liang C."/>
            <person name="Lipzen A."/>
            <person name="Lutzoni F."/>
            <person name="Magnuson J."/>
            <person name="Mondo S."/>
            <person name="Nolan M."/>
            <person name="Ohm R."/>
            <person name="Pangilinan J."/>
            <person name="Park H.-J."/>
            <person name="Ramirez L."/>
            <person name="Alfaro M."/>
            <person name="Sun H."/>
            <person name="Tritt A."/>
            <person name="Yoshinaga Y."/>
            <person name="Zwiers L.-H."/>
            <person name="Turgeon B."/>
            <person name="Goodwin S."/>
            <person name="Spatafora J."/>
            <person name="Crous P."/>
            <person name="Grigoriev I."/>
        </authorList>
    </citation>
    <scope>NUCLEOTIDE SEQUENCE</scope>
    <source>
        <strain evidence="3">CBS 130266</strain>
    </source>
</reference>
<dbReference type="Proteomes" id="UP000800235">
    <property type="component" value="Unassembled WGS sequence"/>
</dbReference>
<evidence type="ECO:0000256" key="1">
    <source>
        <dbReference type="SAM" id="MobiDB-lite"/>
    </source>
</evidence>
<protein>
    <submittedName>
        <fullName evidence="3">Glucan endo-1,3-beta-glucosidase</fullName>
    </submittedName>
</protein>
<accession>A0A9P4P193</accession>
<dbReference type="InterPro" id="IPR037176">
    <property type="entry name" value="Osmotin/thaumatin-like_sf"/>
</dbReference>
<dbReference type="AlphaFoldDB" id="A0A9P4P193"/>
<evidence type="ECO:0000313" key="4">
    <source>
        <dbReference type="Proteomes" id="UP000800235"/>
    </source>
</evidence>
<dbReference type="InterPro" id="IPR032477">
    <property type="entry name" value="Glyco_hydro_64"/>
</dbReference>
<dbReference type="Gene3D" id="2.60.110.10">
    <property type="entry name" value="Thaumatin"/>
    <property type="match status" value="1"/>
</dbReference>
<feature type="compositionally biased region" description="Basic and acidic residues" evidence="1">
    <location>
        <begin position="1"/>
        <end position="12"/>
    </location>
</feature>
<organism evidence="3 4">
    <name type="scientific">Tothia fuscella</name>
    <dbReference type="NCBI Taxonomy" id="1048955"/>
    <lineage>
        <taxon>Eukaryota</taxon>
        <taxon>Fungi</taxon>
        <taxon>Dikarya</taxon>
        <taxon>Ascomycota</taxon>
        <taxon>Pezizomycotina</taxon>
        <taxon>Dothideomycetes</taxon>
        <taxon>Pleosporomycetidae</taxon>
        <taxon>Venturiales</taxon>
        <taxon>Cylindrosympodiaceae</taxon>
        <taxon>Tothia</taxon>
    </lineage>
</organism>
<feature type="domain" description="GH64" evidence="2">
    <location>
        <begin position="74"/>
        <end position="426"/>
    </location>
</feature>
<evidence type="ECO:0000259" key="2">
    <source>
        <dbReference type="PROSITE" id="PS52006"/>
    </source>
</evidence>
<name>A0A9P4P193_9PEZI</name>
<dbReference type="InterPro" id="IPR037398">
    <property type="entry name" value="Glyco_hydro_64_fam"/>
</dbReference>
<dbReference type="PANTHER" id="PTHR38165">
    <property type="match status" value="1"/>
</dbReference>
<dbReference type="Gene3D" id="3.30.920.50">
    <property type="entry name" value="Beta-1,3-glucanase, C-terminal domain"/>
    <property type="match status" value="1"/>
</dbReference>
<comment type="caution">
    <text evidence="3">The sequence shown here is derived from an EMBL/GenBank/DDBJ whole genome shotgun (WGS) entry which is preliminary data.</text>
</comment>
<dbReference type="OrthoDB" id="10058186at2759"/>
<dbReference type="PANTHER" id="PTHR38165:SF1">
    <property type="entry name" value="GLUCANASE B"/>
    <property type="match status" value="1"/>
</dbReference>
<dbReference type="InterPro" id="IPR042517">
    <property type="entry name" value="Glyco_hydro_64_N_2"/>
</dbReference>
<proteinExistence type="predicted"/>
<keyword evidence="4" id="KW-1185">Reference proteome</keyword>
<sequence>MSAVKRFFDYAKRGFKPKNPKDDKNPAAAAPVQHNVVQPQQSDPAIPPAQVPIQRSVQTDLAGPPPPLSTTATNPTLDIELVNRSNSSNVWAYITGLASNQNNALFLLSADGTTPYYPTQPPATGTALRADCAIKLGGPGASRTVTIPQIAGGRIWFSIDGTLTFLLNPGPALVEPSVTNQADPNININWGFAEFTYNSTQIYANISYVDFVSIPISLTLTDGNNNKKTVTGMPANGFDKVCSEMLAQTQRDKVPGWANCIVKSNGRNLRVLSPNNHILLSPNDFQGYWEPYVEQVWQKYSQANTNLTVRAENVNAIGRIQDGQFNLSNELFARPSTIDVFSANTGPFTTGSSGRRNQLIPQLAAAFNRSTLLSDAQTPATKEQFYKDPITNHYSRIVHAANVDGIGYGFPYDDVEPPGGGDQSGYVSGVNPKVLTVTVGGGQWLNL</sequence>
<dbReference type="EMBL" id="MU007015">
    <property type="protein sequence ID" value="KAF2434816.1"/>
    <property type="molecule type" value="Genomic_DNA"/>
</dbReference>
<gene>
    <name evidence="3" type="ORF">EJ08DRAFT_668248</name>
</gene>
<dbReference type="PROSITE" id="PS52006">
    <property type="entry name" value="GH64"/>
    <property type="match status" value="1"/>
</dbReference>